<keyword evidence="3 5" id="KW-1133">Transmembrane helix</keyword>
<name>A0A974W2C8_9NOCA</name>
<protein>
    <submittedName>
        <fullName evidence="7">MFS transporter</fullName>
    </submittedName>
</protein>
<evidence type="ECO:0000259" key="6">
    <source>
        <dbReference type="PROSITE" id="PS50850"/>
    </source>
</evidence>
<dbReference type="Proteomes" id="UP000662986">
    <property type="component" value="Chromosome"/>
</dbReference>
<dbReference type="SUPFAM" id="SSF103473">
    <property type="entry name" value="MFS general substrate transporter"/>
    <property type="match status" value="1"/>
</dbReference>
<dbReference type="Gene3D" id="1.20.1250.20">
    <property type="entry name" value="MFS general substrate transporter like domains"/>
    <property type="match status" value="2"/>
</dbReference>
<dbReference type="PANTHER" id="PTHR10924">
    <property type="entry name" value="MAJOR FACILITATOR SUPERFAMILY PROTEIN-RELATED"/>
    <property type="match status" value="1"/>
</dbReference>
<dbReference type="PANTHER" id="PTHR10924:SF6">
    <property type="entry name" value="SOLUTE CARRIER FAMILY 49 MEMBER A3"/>
    <property type="match status" value="1"/>
</dbReference>
<organism evidence="7 8">
    <name type="scientific">Rhodococcus pseudokoreensis</name>
    <dbReference type="NCBI Taxonomy" id="2811421"/>
    <lineage>
        <taxon>Bacteria</taxon>
        <taxon>Bacillati</taxon>
        <taxon>Actinomycetota</taxon>
        <taxon>Actinomycetes</taxon>
        <taxon>Mycobacteriales</taxon>
        <taxon>Nocardiaceae</taxon>
        <taxon>Rhodococcus</taxon>
    </lineage>
</organism>
<dbReference type="PROSITE" id="PS50850">
    <property type="entry name" value="MFS"/>
    <property type="match status" value="1"/>
</dbReference>
<dbReference type="InterPro" id="IPR049680">
    <property type="entry name" value="FLVCR1-2_SLC49-like"/>
</dbReference>
<dbReference type="InterPro" id="IPR020846">
    <property type="entry name" value="MFS_dom"/>
</dbReference>
<feature type="transmembrane region" description="Helical" evidence="5">
    <location>
        <begin position="20"/>
        <end position="41"/>
    </location>
</feature>
<feature type="transmembrane region" description="Helical" evidence="5">
    <location>
        <begin position="374"/>
        <end position="393"/>
    </location>
</feature>
<evidence type="ECO:0000256" key="5">
    <source>
        <dbReference type="SAM" id="Phobius"/>
    </source>
</evidence>
<evidence type="ECO:0000256" key="3">
    <source>
        <dbReference type="ARBA" id="ARBA00022989"/>
    </source>
</evidence>
<feature type="transmembrane region" description="Helical" evidence="5">
    <location>
        <begin position="223"/>
        <end position="244"/>
    </location>
</feature>
<dbReference type="RefSeq" id="WP_206006466.1">
    <property type="nucleotide sequence ID" value="NZ_CP070619.1"/>
</dbReference>
<dbReference type="EMBL" id="CP070619">
    <property type="protein sequence ID" value="QSE89939.1"/>
    <property type="molecule type" value="Genomic_DNA"/>
</dbReference>
<dbReference type="InterPro" id="IPR011701">
    <property type="entry name" value="MFS"/>
</dbReference>
<keyword evidence="8" id="KW-1185">Reference proteome</keyword>
<keyword evidence="4 5" id="KW-0472">Membrane</keyword>
<dbReference type="Pfam" id="PF07690">
    <property type="entry name" value="MFS_1"/>
    <property type="match status" value="1"/>
</dbReference>
<feature type="transmembrane region" description="Helical" evidence="5">
    <location>
        <begin position="183"/>
        <end position="203"/>
    </location>
</feature>
<feature type="domain" description="Major facilitator superfamily (MFS) profile" evidence="6">
    <location>
        <begin position="17"/>
        <end position="398"/>
    </location>
</feature>
<evidence type="ECO:0000256" key="4">
    <source>
        <dbReference type="ARBA" id="ARBA00023136"/>
    </source>
</evidence>
<keyword evidence="2 5" id="KW-0812">Transmembrane</keyword>
<accession>A0A974W2C8</accession>
<gene>
    <name evidence="7" type="ORF">JWS13_15575</name>
</gene>
<evidence type="ECO:0000313" key="7">
    <source>
        <dbReference type="EMBL" id="QSE89939.1"/>
    </source>
</evidence>
<reference evidence="7 8" key="1">
    <citation type="journal article" date="2021" name="Microbiol. Resour. Announc.">
        <title>Complete Genome Sequences of Two Rhodococcus sp. Strains with Large and Linear Chromosomes, Isolated from Apple Rhizosphere.</title>
        <authorList>
            <person name="Benning S."/>
            <person name="Brugnone N."/>
            <person name="Siani R."/>
            <person name="Kublik S."/>
            <person name="Schloter M."/>
            <person name="Rad V."/>
        </authorList>
    </citation>
    <scope>NUCLEOTIDE SEQUENCE [LARGE SCALE GENOMIC DNA]</scope>
    <source>
        <strain evidence="7 8">R79</strain>
    </source>
</reference>
<evidence type="ECO:0000256" key="1">
    <source>
        <dbReference type="ARBA" id="ARBA00004651"/>
    </source>
</evidence>
<dbReference type="CDD" id="cd06174">
    <property type="entry name" value="MFS"/>
    <property type="match status" value="1"/>
</dbReference>
<dbReference type="InterPro" id="IPR036259">
    <property type="entry name" value="MFS_trans_sf"/>
</dbReference>
<feature type="transmembrane region" description="Helical" evidence="5">
    <location>
        <begin position="256"/>
        <end position="275"/>
    </location>
</feature>
<proteinExistence type="predicted"/>
<evidence type="ECO:0000313" key="8">
    <source>
        <dbReference type="Proteomes" id="UP000662986"/>
    </source>
</evidence>
<reference evidence="7 8" key="2">
    <citation type="journal article" date="2022" name="Arch. Microbiol.">
        <title>Rhodococcus pseudokoreensis sp. nov. isolated from the rhizosphere of young M26 apple rootstocks.</title>
        <authorList>
            <person name="Kampfer P."/>
            <person name="Glaeser S.P."/>
            <person name="Blom J."/>
            <person name="Wolf J."/>
            <person name="Benning S."/>
            <person name="Schloter M."/>
            <person name="Neumann-Schaal M."/>
        </authorList>
    </citation>
    <scope>NUCLEOTIDE SEQUENCE [LARGE SCALE GENOMIC DNA]</scope>
    <source>
        <strain evidence="7 8">R79</strain>
    </source>
</reference>
<sequence>MTQGTTTNPNTTTKPSATRWAVMAAYAAALTASTTTVLAYASVTPSVREDFGVTEATVGNLTLLSPLFLVLLGPLSGRFLDRRFDATLAVGAAMIAAGPLLRVVDPSSYRWALAGQVLLAAGTPFVANAITKYPARYFSAQERPTVIALLSASFYAGVLLAAVTGQPLYDRGGINRLVEVHGALGAATGAALLIMVVVVRVPAVVTDPEPAVVRGHLRRTRELWLLGGVMFVLFGLFNAFITWIETVQDHLGNAGFGGPLVIALTLGGITGAITIPGFAARRDARRTALIVISVVQVVGFLAFAATGNRGILLVLAIVVGFFMMAAMPVVFEWSEIHAGIANAASATAFLSIAGNLGGVVFVLAPQLFLDTPRVILVLLAAMSIPGALAALRLPRTPTAHRISD</sequence>
<feature type="transmembrane region" description="Helical" evidence="5">
    <location>
        <begin position="145"/>
        <end position="163"/>
    </location>
</feature>
<evidence type="ECO:0000256" key="2">
    <source>
        <dbReference type="ARBA" id="ARBA00022692"/>
    </source>
</evidence>
<feature type="transmembrane region" description="Helical" evidence="5">
    <location>
        <begin position="343"/>
        <end position="368"/>
    </location>
</feature>
<feature type="transmembrane region" description="Helical" evidence="5">
    <location>
        <begin position="287"/>
        <end position="305"/>
    </location>
</feature>
<feature type="transmembrane region" description="Helical" evidence="5">
    <location>
        <begin position="53"/>
        <end position="72"/>
    </location>
</feature>
<feature type="transmembrane region" description="Helical" evidence="5">
    <location>
        <begin position="84"/>
        <end position="101"/>
    </location>
</feature>
<feature type="transmembrane region" description="Helical" evidence="5">
    <location>
        <begin position="113"/>
        <end position="133"/>
    </location>
</feature>
<feature type="transmembrane region" description="Helical" evidence="5">
    <location>
        <begin position="311"/>
        <end position="331"/>
    </location>
</feature>
<comment type="subcellular location">
    <subcellularLocation>
        <location evidence="1">Cell membrane</location>
        <topology evidence="1">Multi-pass membrane protein</topology>
    </subcellularLocation>
</comment>